<sequence>MIIVFDDDGSFHVTPKLSSICPESVVLMILGVIIGLIMYFAGIPEERLQPLTPNLFFLYMLPPIVMDAGYHMPNLSILLYAVVGTIWNTLAIGFSLYGCSQLGVFGEEIPFLDIMLFSSTVSAVDPVAVLAVFEEIHVNEVLYILVFGESLLNDGVTVVLYHMFEGYAEMTYHYGVDSIQTIDLLAGVASFFVVAIGGTAMGIFWGFLAAFVSRFTHHVKIIEPIFVFVMAYLSYLSAEMFHLSGILSLTFCGLTMKNYVEENITQKSHTTLKYAMKMLANSSEAIIFVFLGVCTVNDQHHWNTAFVALTIIFCLVYRTIGVLVLTTLTNRYRLHQVNRVEQFIMSYGGLRGAVAFALILIINRQIIHARMTVGTLVKILNVPRANKFELTMNERIHTRLMDHVMAGLEDISGMMMGNYKLRDKFRYYNNKYLRKWLLRDSKEMGNSSRKIFETCSRLDLRDAMSLVSRQHLMATSAGAATVTMNGDSITPIVVDPNQSLQTLLRSFTQSNLAALYQEDSGMKYQPTNPTTTPSTNNSTPNSSFESNYDNGDYFISSNEEAIKSKQLQQLQQPNSLDFNYDIGTVVYSPSLKDLKDAELHHILSDAMFKPFKKIKI</sequence>
<keyword evidence="4 11" id="KW-1133">Transmembrane helix</keyword>
<keyword evidence="14" id="KW-1185">Reference proteome</keyword>
<feature type="transmembrane region" description="Helical" evidence="11">
    <location>
        <begin position="109"/>
        <end position="133"/>
    </location>
</feature>
<evidence type="ECO:0000256" key="8">
    <source>
        <dbReference type="ARBA" id="ARBA00023201"/>
    </source>
</evidence>
<dbReference type="PANTHER" id="PTHR10110:SF98">
    <property type="entry name" value="SODIUM_HYDROGEN EXCHANGER"/>
    <property type="match status" value="1"/>
</dbReference>
<evidence type="ECO:0000256" key="7">
    <source>
        <dbReference type="ARBA" id="ARBA00023136"/>
    </source>
</evidence>
<keyword evidence="5" id="KW-0915">Sodium</keyword>
<proteinExistence type="inferred from homology"/>
<dbReference type="Pfam" id="PF00999">
    <property type="entry name" value="Na_H_Exchanger"/>
    <property type="match status" value="1"/>
</dbReference>
<evidence type="ECO:0000256" key="6">
    <source>
        <dbReference type="ARBA" id="ARBA00023065"/>
    </source>
</evidence>
<keyword evidence="3 9" id="KW-0812">Transmembrane</keyword>
<comment type="caution">
    <text evidence="13">The sequence shown here is derived from an EMBL/GenBank/DDBJ whole genome shotgun (WGS) entry which is preliminary data.</text>
</comment>
<dbReference type="PRINTS" id="PR01084">
    <property type="entry name" value="NAHEXCHNGR"/>
</dbReference>
<dbReference type="EMBL" id="NJHN03000061">
    <property type="protein sequence ID" value="KAH9419007.1"/>
    <property type="molecule type" value="Genomic_DNA"/>
</dbReference>
<feature type="region of interest" description="Disordered" evidence="10">
    <location>
        <begin position="520"/>
        <end position="543"/>
    </location>
</feature>
<evidence type="ECO:0000256" key="4">
    <source>
        <dbReference type="ARBA" id="ARBA00022989"/>
    </source>
</evidence>
<accession>A0ABQ8J9E1</accession>
<dbReference type="Gene3D" id="6.10.140.1330">
    <property type="match status" value="1"/>
</dbReference>
<comment type="similarity">
    <text evidence="9">Belongs to the monovalent cation:proton antiporter 1 (CPA1) transporter (TC 2.A.36) family.</text>
</comment>
<feature type="domain" description="Cation/H+ exchanger transmembrane" evidence="12">
    <location>
        <begin position="21"/>
        <end position="376"/>
    </location>
</feature>
<dbReference type="NCBIfam" id="TIGR00840">
    <property type="entry name" value="b_cpa1"/>
    <property type="match status" value="1"/>
</dbReference>
<evidence type="ECO:0000259" key="12">
    <source>
        <dbReference type="Pfam" id="PF00999"/>
    </source>
</evidence>
<feature type="transmembrane region" description="Helical" evidence="11">
    <location>
        <begin position="25"/>
        <end position="42"/>
    </location>
</feature>
<feature type="transmembrane region" description="Helical" evidence="11">
    <location>
        <begin position="142"/>
        <end position="164"/>
    </location>
</feature>
<evidence type="ECO:0000313" key="13">
    <source>
        <dbReference type="EMBL" id="KAH9419007.1"/>
    </source>
</evidence>
<keyword evidence="2 9" id="KW-0813">Transport</keyword>
<reference evidence="13 14" key="2">
    <citation type="journal article" date="2022" name="Mol. Biol. Evol.">
        <title>Comparative Genomics Reveals Insights into the Divergent Evolution of Astigmatic Mites and Household Pest Adaptations.</title>
        <authorList>
            <person name="Xiong Q."/>
            <person name="Wan A.T."/>
            <person name="Liu X."/>
            <person name="Fung C.S."/>
            <person name="Xiao X."/>
            <person name="Malainual N."/>
            <person name="Hou J."/>
            <person name="Wang L."/>
            <person name="Wang M."/>
            <person name="Yang K.Y."/>
            <person name="Cui Y."/>
            <person name="Leung E.L."/>
            <person name="Nong W."/>
            <person name="Shin S.K."/>
            <person name="Au S.W."/>
            <person name="Jeong K.Y."/>
            <person name="Chew F.T."/>
            <person name="Hui J.H."/>
            <person name="Leung T.F."/>
            <person name="Tungtrongchitr A."/>
            <person name="Zhong N."/>
            <person name="Liu Z."/>
            <person name="Tsui S.K."/>
        </authorList>
    </citation>
    <scope>NUCLEOTIDE SEQUENCE [LARGE SCALE GENOMIC DNA]</scope>
    <source>
        <strain evidence="13">Derp</strain>
    </source>
</reference>
<keyword evidence="6 9" id="KW-0406">Ion transport</keyword>
<evidence type="ECO:0000256" key="11">
    <source>
        <dbReference type="SAM" id="Phobius"/>
    </source>
</evidence>
<comment type="subcellular location">
    <subcellularLocation>
        <location evidence="1">Membrane</location>
        <topology evidence="1">Multi-pass membrane protein</topology>
    </subcellularLocation>
</comment>
<evidence type="ECO:0000313" key="14">
    <source>
        <dbReference type="Proteomes" id="UP000887458"/>
    </source>
</evidence>
<evidence type="ECO:0000256" key="3">
    <source>
        <dbReference type="ARBA" id="ARBA00022692"/>
    </source>
</evidence>
<dbReference type="Gene3D" id="6.10.250.1040">
    <property type="match status" value="1"/>
</dbReference>
<dbReference type="InterPro" id="IPR004709">
    <property type="entry name" value="NaH_exchanger"/>
</dbReference>
<evidence type="ECO:0000256" key="10">
    <source>
        <dbReference type="SAM" id="MobiDB-lite"/>
    </source>
</evidence>
<evidence type="ECO:0000256" key="1">
    <source>
        <dbReference type="ARBA" id="ARBA00004141"/>
    </source>
</evidence>
<name>A0ABQ8J9E1_DERPT</name>
<dbReference type="InterPro" id="IPR006153">
    <property type="entry name" value="Cation/H_exchanger_TM"/>
</dbReference>
<dbReference type="PANTHER" id="PTHR10110">
    <property type="entry name" value="SODIUM/HYDROGEN EXCHANGER"/>
    <property type="match status" value="1"/>
</dbReference>
<feature type="transmembrane region" description="Helical" evidence="11">
    <location>
        <begin position="184"/>
        <end position="212"/>
    </location>
</feature>
<feature type="transmembrane region" description="Helical" evidence="11">
    <location>
        <begin position="340"/>
        <end position="362"/>
    </location>
</feature>
<gene>
    <name evidence="13" type="primary">SLC9A1</name>
    <name evidence="13" type="ORF">DERP_011102</name>
</gene>
<feature type="transmembrane region" description="Helical" evidence="11">
    <location>
        <begin position="272"/>
        <end position="293"/>
    </location>
</feature>
<organism evidence="13 14">
    <name type="scientific">Dermatophagoides pteronyssinus</name>
    <name type="common">European house dust mite</name>
    <dbReference type="NCBI Taxonomy" id="6956"/>
    <lineage>
        <taxon>Eukaryota</taxon>
        <taxon>Metazoa</taxon>
        <taxon>Ecdysozoa</taxon>
        <taxon>Arthropoda</taxon>
        <taxon>Chelicerata</taxon>
        <taxon>Arachnida</taxon>
        <taxon>Acari</taxon>
        <taxon>Acariformes</taxon>
        <taxon>Sarcoptiformes</taxon>
        <taxon>Astigmata</taxon>
        <taxon>Psoroptidia</taxon>
        <taxon>Analgoidea</taxon>
        <taxon>Pyroglyphidae</taxon>
        <taxon>Dermatophagoidinae</taxon>
        <taxon>Dermatophagoides</taxon>
    </lineage>
</organism>
<evidence type="ECO:0000256" key="5">
    <source>
        <dbReference type="ARBA" id="ARBA00023053"/>
    </source>
</evidence>
<dbReference type="Proteomes" id="UP000887458">
    <property type="component" value="Unassembled WGS sequence"/>
</dbReference>
<keyword evidence="8 9" id="KW-0739">Sodium transport</keyword>
<dbReference type="InterPro" id="IPR018422">
    <property type="entry name" value="Cation/H_exchanger_CPA1"/>
</dbReference>
<keyword evidence="7 11" id="KW-0472">Membrane</keyword>
<protein>
    <recommendedName>
        <fullName evidence="9">Sodium/hydrogen exchanger</fullName>
    </recommendedName>
</protein>
<keyword evidence="9" id="KW-0050">Antiport</keyword>
<reference evidence="13 14" key="1">
    <citation type="journal article" date="2018" name="J. Allergy Clin. Immunol.">
        <title>High-quality assembly of Dermatophagoides pteronyssinus genome and transcriptome reveals a wide range of novel allergens.</title>
        <authorList>
            <person name="Liu X.Y."/>
            <person name="Yang K.Y."/>
            <person name="Wang M.Q."/>
            <person name="Kwok J.S."/>
            <person name="Zeng X."/>
            <person name="Yang Z."/>
            <person name="Xiao X.J."/>
            <person name="Lau C.P."/>
            <person name="Li Y."/>
            <person name="Huang Z.M."/>
            <person name="Ba J.G."/>
            <person name="Yim A.K."/>
            <person name="Ouyang C.Y."/>
            <person name="Ngai S.M."/>
            <person name="Chan T.F."/>
            <person name="Leung E.L."/>
            <person name="Liu L."/>
            <person name="Liu Z.G."/>
            <person name="Tsui S.K."/>
        </authorList>
    </citation>
    <scope>NUCLEOTIDE SEQUENCE [LARGE SCALE GENOMIC DNA]</scope>
    <source>
        <strain evidence="13">Derp</strain>
    </source>
</reference>
<evidence type="ECO:0000256" key="9">
    <source>
        <dbReference type="RuleBase" id="RU003722"/>
    </source>
</evidence>
<evidence type="ECO:0000256" key="2">
    <source>
        <dbReference type="ARBA" id="ARBA00022448"/>
    </source>
</evidence>
<feature type="compositionally biased region" description="Low complexity" evidence="10">
    <location>
        <begin position="526"/>
        <end position="543"/>
    </location>
</feature>
<feature type="transmembrane region" description="Helical" evidence="11">
    <location>
        <begin position="77"/>
        <end position="97"/>
    </location>
</feature>
<feature type="transmembrane region" description="Helical" evidence="11">
    <location>
        <begin position="305"/>
        <end position="328"/>
    </location>
</feature>